<proteinExistence type="predicted"/>
<accession>A0A1H0E3R7</accession>
<sequence length="81" mass="9295">MKKRGKKILPALFVWRYMQRINILAAGFTYQKFLPFLYDLKQLEISSDYRALLSGVFLSTCRMAGFAALSSFGTVAEDVYQ</sequence>
<keyword evidence="2" id="KW-1185">Reference proteome</keyword>
<dbReference type="Proteomes" id="UP000198778">
    <property type="component" value="Unassembled WGS sequence"/>
</dbReference>
<organism evidence="1 2">
    <name type="scientific">Alkalicoccus daliensis</name>
    <dbReference type="NCBI Taxonomy" id="745820"/>
    <lineage>
        <taxon>Bacteria</taxon>
        <taxon>Bacillati</taxon>
        <taxon>Bacillota</taxon>
        <taxon>Bacilli</taxon>
        <taxon>Bacillales</taxon>
        <taxon>Bacillaceae</taxon>
        <taxon>Alkalicoccus</taxon>
    </lineage>
</organism>
<dbReference type="EMBL" id="FNIL01000003">
    <property type="protein sequence ID" value="SDN77020.1"/>
    <property type="molecule type" value="Genomic_DNA"/>
</dbReference>
<dbReference type="AlphaFoldDB" id="A0A1H0E3R7"/>
<gene>
    <name evidence="1" type="ORF">SAMN04488053_103194</name>
</gene>
<evidence type="ECO:0000313" key="2">
    <source>
        <dbReference type="Proteomes" id="UP000198778"/>
    </source>
</evidence>
<evidence type="ECO:0000313" key="1">
    <source>
        <dbReference type="EMBL" id="SDN77020.1"/>
    </source>
</evidence>
<reference evidence="2" key="1">
    <citation type="submission" date="2016-10" db="EMBL/GenBank/DDBJ databases">
        <authorList>
            <person name="Varghese N."/>
            <person name="Submissions S."/>
        </authorList>
    </citation>
    <scope>NUCLEOTIDE SEQUENCE [LARGE SCALE GENOMIC DNA]</scope>
    <source>
        <strain evidence="2">CGMCC 1.10369</strain>
    </source>
</reference>
<name>A0A1H0E3R7_9BACI</name>
<protein>
    <submittedName>
        <fullName evidence="1">Uncharacterized protein</fullName>
    </submittedName>
</protein>